<organism evidence="1 2">
    <name type="scientific">Candidatus Roizmanbacteria bacterium GW2011_GWC2_34_23</name>
    <dbReference type="NCBI Taxonomy" id="1618484"/>
    <lineage>
        <taxon>Bacteria</taxon>
        <taxon>Candidatus Roizmaniibacteriota</taxon>
    </lineage>
</organism>
<dbReference type="Proteomes" id="UP000034004">
    <property type="component" value="Unassembled WGS sequence"/>
</dbReference>
<reference evidence="1 2" key="1">
    <citation type="journal article" date="2015" name="Nature">
        <title>rRNA introns, odd ribosomes, and small enigmatic genomes across a large radiation of phyla.</title>
        <authorList>
            <person name="Brown C.T."/>
            <person name="Hug L.A."/>
            <person name="Thomas B.C."/>
            <person name="Sharon I."/>
            <person name="Castelle C.J."/>
            <person name="Singh A."/>
            <person name="Wilkins M.J."/>
            <person name="Williams K.H."/>
            <person name="Banfield J.F."/>
        </authorList>
    </citation>
    <scope>NUCLEOTIDE SEQUENCE [LARGE SCALE GENOMIC DNA]</scope>
</reference>
<sequence>METNKEERELLGKIIKKDEKALFYVYKKYHPSVFSFVRSQISNYQIAEEIAQDVFIDFFNLL</sequence>
<evidence type="ECO:0000313" key="1">
    <source>
        <dbReference type="EMBL" id="KKP61013.1"/>
    </source>
</evidence>
<name>A0A0G0AV09_9BACT</name>
<dbReference type="GO" id="GO:0003700">
    <property type="term" value="F:DNA-binding transcription factor activity"/>
    <property type="evidence" value="ECO:0007669"/>
    <property type="project" value="InterPro"/>
</dbReference>
<dbReference type="Gene3D" id="1.10.1740.10">
    <property type="match status" value="1"/>
</dbReference>
<protein>
    <submittedName>
        <fullName evidence="1">ECF subfamily RNA polymerase sigma-70 factor</fullName>
    </submittedName>
</protein>
<dbReference type="InterPro" id="IPR013325">
    <property type="entry name" value="RNA_pol_sigma_r2"/>
</dbReference>
<comment type="caution">
    <text evidence="1">The sequence shown here is derived from an EMBL/GenBank/DDBJ whole genome shotgun (WGS) entry which is preliminary data.</text>
</comment>
<accession>A0A0G0AV09</accession>
<dbReference type="GO" id="GO:0006352">
    <property type="term" value="P:DNA-templated transcription initiation"/>
    <property type="evidence" value="ECO:0007669"/>
    <property type="project" value="InterPro"/>
</dbReference>
<dbReference type="AlphaFoldDB" id="A0A0G0AV09"/>
<dbReference type="EMBL" id="LBPR01000017">
    <property type="protein sequence ID" value="KKP61013.1"/>
    <property type="molecule type" value="Genomic_DNA"/>
</dbReference>
<proteinExistence type="predicted"/>
<gene>
    <name evidence="1" type="ORF">UR56_C0017G0022</name>
</gene>
<dbReference type="SUPFAM" id="SSF88946">
    <property type="entry name" value="Sigma2 domain of RNA polymerase sigma factors"/>
    <property type="match status" value="1"/>
</dbReference>
<evidence type="ECO:0000313" key="2">
    <source>
        <dbReference type="Proteomes" id="UP000034004"/>
    </source>
</evidence>
<dbReference type="STRING" id="1618484.UR56_C0017G0022"/>